<dbReference type="Proteomes" id="UP000720189">
    <property type="component" value="Unassembled WGS sequence"/>
</dbReference>
<name>A0A9P9KVP6_FUSRE</name>
<comment type="caution">
    <text evidence="1">The sequence shown here is derived from an EMBL/GenBank/DDBJ whole genome shotgun (WGS) entry which is preliminary data.</text>
</comment>
<dbReference type="AlphaFoldDB" id="A0A9P9KVP6"/>
<dbReference type="RefSeq" id="XP_046056090.1">
    <property type="nucleotide sequence ID" value="XM_046188548.1"/>
</dbReference>
<sequence>MLVSPSFPILNRASMGVDDVSAWVKRQTFLSSQLGLDGPGGFETDDQIKEVTAKIKQMADSEQPFPIQHSCIFSVEELTEAFFSFVHLLSTTQTRLSTYTTSAFRIRVSSRALVGRRRFELDDSRREYGETGCGRGHM</sequence>
<evidence type="ECO:0000313" key="2">
    <source>
        <dbReference type="Proteomes" id="UP000720189"/>
    </source>
</evidence>
<reference evidence="1" key="1">
    <citation type="journal article" date="2021" name="Nat. Commun.">
        <title>Genetic determinants of endophytism in the Arabidopsis root mycobiome.</title>
        <authorList>
            <person name="Mesny F."/>
            <person name="Miyauchi S."/>
            <person name="Thiergart T."/>
            <person name="Pickel B."/>
            <person name="Atanasova L."/>
            <person name="Karlsson M."/>
            <person name="Huettel B."/>
            <person name="Barry K.W."/>
            <person name="Haridas S."/>
            <person name="Chen C."/>
            <person name="Bauer D."/>
            <person name="Andreopoulos W."/>
            <person name="Pangilinan J."/>
            <person name="LaButti K."/>
            <person name="Riley R."/>
            <person name="Lipzen A."/>
            <person name="Clum A."/>
            <person name="Drula E."/>
            <person name="Henrissat B."/>
            <person name="Kohler A."/>
            <person name="Grigoriev I.V."/>
            <person name="Martin F.M."/>
            <person name="Hacquard S."/>
        </authorList>
    </citation>
    <scope>NUCLEOTIDE SEQUENCE</scope>
    <source>
        <strain evidence="1">MPI-CAGE-AT-0023</strain>
    </source>
</reference>
<organism evidence="1 2">
    <name type="scientific">Fusarium redolens</name>
    <dbReference type="NCBI Taxonomy" id="48865"/>
    <lineage>
        <taxon>Eukaryota</taxon>
        <taxon>Fungi</taxon>
        <taxon>Dikarya</taxon>
        <taxon>Ascomycota</taxon>
        <taxon>Pezizomycotina</taxon>
        <taxon>Sordariomycetes</taxon>
        <taxon>Hypocreomycetidae</taxon>
        <taxon>Hypocreales</taxon>
        <taxon>Nectriaceae</taxon>
        <taxon>Fusarium</taxon>
        <taxon>Fusarium redolens species complex</taxon>
    </lineage>
</organism>
<dbReference type="EMBL" id="JAGMUX010000001">
    <property type="protein sequence ID" value="KAH7269322.1"/>
    <property type="molecule type" value="Genomic_DNA"/>
</dbReference>
<gene>
    <name evidence="1" type="ORF">BKA55DRAFT_5220</name>
</gene>
<accession>A0A9P9KVP6</accession>
<dbReference type="GeneID" id="70218502"/>
<evidence type="ECO:0000313" key="1">
    <source>
        <dbReference type="EMBL" id="KAH7269322.1"/>
    </source>
</evidence>
<keyword evidence="2" id="KW-1185">Reference proteome</keyword>
<protein>
    <submittedName>
        <fullName evidence="1">Uncharacterized protein</fullName>
    </submittedName>
</protein>
<proteinExistence type="predicted"/>